<dbReference type="AlphaFoldDB" id="A0A150XXL6"/>
<reference evidence="1 2" key="1">
    <citation type="submission" date="2016-01" db="EMBL/GenBank/DDBJ databases">
        <title>Genome sequencing of Roseivirga echinicomitans KMM 6058.</title>
        <authorList>
            <person name="Selvaratnam C."/>
            <person name="Thevarajoo S."/>
            <person name="Goh K.M."/>
            <person name="Ee R."/>
            <person name="Chan K.-G."/>
            <person name="Chong C.S."/>
        </authorList>
    </citation>
    <scope>NUCLEOTIDE SEQUENCE [LARGE SCALE GENOMIC DNA]</scope>
    <source>
        <strain evidence="1 2">KMM 6058</strain>
    </source>
</reference>
<dbReference type="OrthoDB" id="9795699at2"/>
<evidence type="ECO:0000313" key="2">
    <source>
        <dbReference type="Proteomes" id="UP000075615"/>
    </source>
</evidence>
<dbReference type="Proteomes" id="UP000075615">
    <property type="component" value="Unassembled WGS sequence"/>
</dbReference>
<dbReference type="InterPro" id="IPR018592">
    <property type="entry name" value="DUF2024"/>
</dbReference>
<dbReference type="Gene3D" id="3.10.510.10">
    <property type="entry name" value="NE1680-like"/>
    <property type="match status" value="1"/>
</dbReference>
<dbReference type="Pfam" id="PF09630">
    <property type="entry name" value="DUF2024"/>
    <property type="match status" value="1"/>
</dbReference>
<evidence type="ECO:0008006" key="3">
    <source>
        <dbReference type="Google" id="ProtNLM"/>
    </source>
</evidence>
<evidence type="ECO:0000313" key="1">
    <source>
        <dbReference type="EMBL" id="KYG83491.1"/>
    </source>
</evidence>
<dbReference type="EMBL" id="LRDB01000001">
    <property type="protein sequence ID" value="KYG83491.1"/>
    <property type="molecule type" value="Genomic_DNA"/>
</dbReference>
<organism evidence="1 2">
    <name type="scientific">Roseivirga echinicomitans</name>
    <dbReference type="NCBI Taxonomy" id="296218"/>
    <lineage>
        <taxon>Bacteria</taxon>
        <taxon>Pseudomonadati</taxon>
        <taxon>Bacteroidota</taxon>
        <taxon>Cytophagia</taxon>
        <taxon>Cytophagales</taxon>
        <taxon>Roseivirgaceae</taxon>
        <taxon>Roseivirga</taxon>
    </lineage>
</organism>
<keyword evidence="2" id="KW-1185">Reference proteome</keyword>
<name>A0A150XXL6_9BACT</name>
<dbReference type="SUPFAM" id="SSF160766">
    <property type="entry name" value="NE1680-like"/>
    <property type="match status" value="1"/>
</dbReference>
<proteinExistence type="predicted"/>
<dbReference type="RefSeq" id="WP_068410400.1">
    <property type="nucleotide sequence ID" value="NZ_LRDB01000001.1"/>
</dbReference>
<dbReference type="InterPro" id="IPR023122">
    <property type="entry name" value="NE1680-like_sf"/>
</dbReference>
<protein>
    <recommendedName>
        <fullName evidence="3">DUF2024 domain-containing protein</fullName>
    </recommendedName>
</protein>
<sequence length="87" mass="10037">MKIAIWDTYVKREDGKVMHFDILVPKSVTDEKTIFAYGKAYLKTKPFPTNQLSADECRLCHMEQATKDTILSIEQKGYSIIEMENCS</sequence>
<gene>
    <name evidence="1" type="ORF">AWN68_01420</name>
</gene>
<accession>A0A150XXL6</accession>
<comment type="caution">
    <text evidence="1">The sequence shown here is derived from an EMBL/GenBank/DDBJ whole genome shotgun (WGS) entry which is preliminary data.</text>
</comment>
<dbReference type="STRING" id="296218.AWN68_01420"/>